<protein>
    <recommendedName>
        <fullName evidence="1">CNH domain-containing protein</fullName>
    </recommendedName>
</protein>
<dbReference type="AlphaFoldDB" id="A0A3P7FL70"/>
<dbReference type="EMBL" id="UYWY01005737">
    <property type="protein sequence ID" value="VDM29649.1"/>
    <property type="molecule type" value="Genomic_DNA"/>
</dbReference>
<organism evidence="2">
    <name type="scientific">Toxocara canis</name>
    <name type="common">Canine roundworm</name>
    <dbReference type="NCBI Taxonomy" id="6265"/>
    <lineage>
        <taxon>Eukaryota</taxon>
        <taxon>Metazoa</taxon>
        <taxon>Ecdysozoa</taxon>
        <taxon>Nematoda</taxon>
        <taxon>Chromadorea</taxon>
        <taxon>Rhabditida</taxon>
        <taxon>Spirurina</taxon>
        <taxon>Ascaridomorpha</taxon>
        <taxon>Ascaridoidea</taxon>
        <taxon>Toxocaridae</taxon>
        <taxon>Toxocara</taxon>
    </lineage>
</organism>
<dbReference type="Pfam" id="PF00780">
    <property type="entry name" value="CNH"/>
    <property type="match status" value="1"/>
</dbReference>
<gene>
    <name evidence="2" type="ORF">TCNE_LOCUS3932</name>
</gene>
<dbReference type="InterPro" id="IPR001180">
    <property type="entry name" value="CNH_dom"/>
</dbReference>
<sequence>MLLCYENRCVVINQEGTVKSSRVSSARFKFNFRIEYLVSLSDSILAFHSHGVQGRAYVDDTITQDLNDSNNVYQVVGSDKLVVLKRRATSATDNCDLCILTGHESTLAG</sequence>
<feature type="domain" description="CNH" evidence="1">
    <location>
        <begin position="2"/>
        <end position="73"/>
    </location>
</feature>
<evidence type="ECO:0000259" key="1">
    <source>
        <dbReference type="Pfam" id="PF00780"/>
    </source>
</evidence>
<reference evidence="2" key="1">
    <citation type="submission" date="2018-11" db="EMBL/GenBank/DDBJ databases">
        <authorList>
            <consortium name="Pathogen Informatics"/>
        </authorList>
    </citation>
    <scope>NUCLEOTIDE SEQUENCE [LARGE SCALE GENOMIC DNA]</scope>
</reference>
<accession>A0A3P7FL70</accession>
<proteinExistence type="predicted"/>
<evidence type="ECO:0000313" key="2">
    <source>
        <dbReference type="EMBL" id="VDM29649.1"/>
    </source>
</evidence>
<name>A0A3P7FL70_TOXCA</name>